<gene>
    <name evidence="1" type="ORF">BGZ96_010054</name>
</gene>
<protein>
    <submittedName>
        <fullName evidence="1">Uncharacterized protein</fullName>
    </submittedName>
</protein>
<evidence type="ECO:0000313" key="1">
    <source>
        <dbReference type="EMBL" id="KAG0285740.1"/>
    </source>
</evidence>
<dbReference type="EMBL" id="JAAAIM010000637">
    <property type="protein sequence ID" value="KAG0285740.1"/>
    <property type="molecule type" value="Genomic_DNA"/>
</dbReference>
<organism evidence="1 2">
    <name type="scientific">Linnemannia gamsii</name>
    <dbReference type="NCBI Taxonomy" id="64522"/>
    <lineage>
        <taxon>Eukaryota</taxon>
        <taxon>Fungi</taxon>
        <taxon>Fungi incertae sedis</taxon>
        <taxon>Mucoromycota</taxon>
        <taxon>Mortierellomycotina</taxon>
        <taxon>Mortierellomycetes</taxon>
        <taxon>Mortierellales</taxon>
        <taxon>Mortierellaceae</taxon>
        <taxon>Linnemannia</taxon>
    </lineage>
</organism>
<comment type="caution">
    <text evidence="1">The sequence shown here is derived from an EMBL/GenBank/DDBJ whole genome shotgun (WGS) entry which is preliminary data.</text>
</comment>
<sequence>MATPVDLRNDQSSCSAFAGDTAGEQQRVKCGTFIGIDFGDLEFSVGFVNPDDNKVELIPNDQGQLYTPSFVRITTLENGESEVIVGQEAYTKPVEERHLLAEVAASKREKIEVEALWNASMPMPDHMFRFHADVAYGVGFPGYREVGWVGKNMAYHFGSAGDEFGDNSADFLWNEEGIEPETQGDAAASPEVVVSEIQKGAATETEGDAATVPERKEAVAEDVRQSTATTDDVYERHRAADLSNCLNRIKRYQETGRLLMRKATEMAGARLSTKITHVVVAAPQFSVQNYLPQPNSTARAAYLAGLKPVTMSRSQASVHAYEPLINLAEKSSARPQIVAVRRMSYALTKHLYAIYLQGRFIIADKSLWTGTPRPPGPHVPECKSEAKSTIYIETGRIERESFAWDASSGDEEVLLPVSEYESVLFTRREWWNFEREYLKLHFSRLIELAYEKGNVDQEDRTLQVDHFLVMDESQYRHTTSAVMKEVLNGASELSDPNVDPKLQVAIGVARVAGHMTQNPRAKICT</sequence>
<dbReference type="InterPro" id="IPR043129">
    <property type="entry name" value="ATPase_NBD"/>
</dbReference>
<proteinExistence type="predicted"/>
<evidence type="ECO:0000313" key="2">
    <source>
        <dbReference type="Proteomes" id="UP001194696"/>
    </source>
</evidence>
<dbReference type="SUPFAM" id="SSF53067">
    <property type="entry name" value="Actin-like ATPase domain"/>
    <property type="match status" value="1"/>
</dbReference>
<keyword evidence="2" id="KW-1185">Reference proteome</keyword>
<accession>A0ABQ7JVW4</accession>
<dbReference type="Proteomes" id="UP001194696">
    <property type="component" value="Unassembled WGS sequence"/>
</dbReference>
<dbReference type="Gene3D" id="3.30.420.40">
    <property type="match status" value="1"/>
</dbReference>
<name>A0ABQ7JVW4_9FUNG</name>
<reference evidence="1 2" key="1">
    <citation type="journal article" date="2020" name="Fungal Divers.">
        <title>Resolving the Mortierellaceae phylogeny through synthesis of multi-gene phylogenetics and phylogenomics.</title>
        <authorList>
            <person name="Vandepol N."/>
            <person name="Liber J."/>
            <person name="Desiro A."/>
            <person name="Na H."/>
            <person name="Kennedy M."/>
            <person name="Barry K."/>
            <person name="Grigoriev I.V."/>
            <person name="Miller A.N."/>
            <person name="O'Donnell K."/>
            <person name="Stajich J.E."/>
            <person name="Bonito G."/>
        </authorList>
    </citation>
    <scope>NUCLEOTIDE SEQUENCE [LARGE SCALE GENOMIC DNA]</scope>
    <source>
        <strain evidence="1 2">AD045</strain>
    </source>
</reference>